<reference evidence="2 3" key="1">
    <citation type="journal article" date="2011" name="J. Bacteriol.">
        <title>Genome sequence of Haloplasma contractile, an unusual contractile bacterium from a deep-sea anoxic brine lake.</title>
        <authorList>
            <person name="Antunes A."/>
            <person name="Alam I."/>
            <person name="El Dorry H."/>
            <person name="Siam R."/>
            <person name="Robertson A."/>
            <person name="Bajic V.B."/>
            <person name="Stingl U."/>
        </authorList>
    </citation>
    <scope>NUCLEOTIDE SEQUENCE [LARGE SCALE GENOMIC DNA]</scope>
    <source>
        <strain evidence="2 3">SSD-17B</strain>
    </source>
</reference>
<feature type="transmembrane region" description="Helical" evidence="1">
    <location>
        <begin position="29"/>
        <end position="51"/>
    </location>
</feature>
<dbReference type="eggNOG" id="ENOG502ZVA8">
    <property type="taxonomic scope" value="Bacteria"/>
</dbReference>
<evidence type="ECO:0000313" key="2">
    <source>
        <dbReference type="EMBL" id="ERJ11869.1"/>
    </source>
</evidence>
<dbReference type="EMBL" id="AFNU02000007">
    <property type="protein sequence ID" value="ERJ11869.1"/>
    <property type="molecule type" value="Genomic_DNA"/>
</dbReference>
<proteinExistence type="predicted"/>
<name>U2FKY0_9MOLU</name>
<dbReference type="AlphaFoldDB" id="U2FKY0"/>
<evidence type="ECO:0000313" key="3">
    <source>
        <dbReference type="Proteomes" id="UP000005707"/>
    </source>
</evidence>
<keyword evidence="3" id="KW-1185">Reference proteome</keyword>
<evidence type="ECO:0000256" key="1">
    <source>
        <dbReference type="SAM" id="Phobius"/>
    </source>
</evidence>
<sequence length="545" mass="65146">MDKKLIYIVVPFLFMVILFNRLFKSITLYLLVLAVIASIVGIKFLLNIIELKSDDVAMKHRRILVLISVVVLIGGSVVYQPTFNSTAFFIKHIILFLILASIFAYIAYLIYHRYHTDETLSIKKARLIKGFIVVVTFVSIGLFSQLQISFINHYVIPPLYGCSYYDEYNNLIYNSQYEGSCPELEHVKKMITDQGEELSFSVSEVAYREETDQDSDPYKIMYTIETDIKYVYDLNNRVTDYHIETYYKFYYTGEDTNHEYRLYTAEYFKKEINNIYDKNEVRSVHKNYSNELRYNHKVEEQFDQETIKNVEPVIEEYRSILTKDEDDENLYEIHVDYRQLKSGEDVDFETLYHVQFSNNVSRVPELSNELHGSKYYVISRTDDPDDQIVIERRHSNSGSNIHERYNSKAFGWPNQIEENRFDQSPIFSGSSYLIKTYDNEFVTYEENEFVKMRSDFFYNFTSLLKEEEYGLKLEHYHYERDDFYKFETYGISEYNVGKKNNRLSFRIKDLYGNAYYYNPYYENVHFIYQTNPLMFEDQLLFNDED</sequence>
<gene>
    <name evidence="2" type="ORF">HLPCO_002109</name>
</gene>
<dbReference type="Proteomes" id="UP000005707">
    <property type="component" value="Unassembled WGS sequence"/>
</dbReference>
<dbReference type="RefSeq" id="WP_008824510.1">
    <property type="nucleotide sequence ID" value="NZ_AFNU02000007.1"/>
</dbReference>
<dbReference type="InParanoid" id="U2FKY0"/>
<feature type="transmembrane region" description="Helical" evidence="1">
    <location>
        <begin position="131"/>
        <end position="150"/>
    </location>
</feature>
<organism evidence="2 3">
    <name type="scientific">Haloplasma contractile SSD-17B</name>
    <dbReference type="NCBI Taxonomy" id="1033810"/>
    <lineage>
        <taxon>Bacteria</taxon>
        <taxon>Bacillati</taxon>
        <taxon>Mycoplasmatota</taxon>
        <taxon>Mollicutes</taxon>
        <taxon>Haloplasmatales</taxon>
        <taxon>Haloplasmataceae</taxon>
        <taxon>Haloplasma</taxon>
    </lineage>
</organism>
<reference evidence="2 3" key="2">
    <citation type="journal article" date="2013" name="PLoS ONE">
        <title>INDIGO - INtegrated Data Warehouse of MIcrobial GenOmes with Examples from the Red Sea Extremophiles.</title>
        <authorList>
            <person name="Alam I."/>
            <person name="Antunes A."/>
            <person name="Kamau A.A."/>
            <person name="Ba Alawi W."/>
            <person name="Kalkatawi M."/>
            <person name="Stingl U."/>
            <person name="Bajic V.B."/>
        </authorList>
    </citation>
    <scope>NUCLEOTIDE SEQUENCE [LARGE SCALE GENOMIC DNA]</scope>
    <source>
        <strain evidence="2 3">SSD-17B</strain>
    </source>
</reference>
<feature type="transmembrane region" description="Helical" evidence="1">
    <location>
        <begin position="63"/>
        <end position="82"/>
    </location>
</feature>
<feature type="transmembrane region" description="Helical" evidence="1">
    <location>
        <begin position="5"/>
        <end position="23"/>
    </location>
</feature>
<keyword evidence="1" id="KW-0812">Transmembrane</keyword>
<keyword evidence="1" id="KW-0472">Membrane</keyword>
<accession>U2FKY0</accession>
<keyword evidence="1" id="KW-1133">Transmembrane helix</keyword>
<feature type="transmembrane region" description="Helical" evidence="1">
    <location>
        <begin position="88"/>
        <end position="111"/>
    </location>
</feature>
<protein>
    <submittedName>
        <fullName evidence="2">Uncharacterized protein</fullName>
    </submittedName>
</protein>
<comment type="caution">
    <text evidence="2">The sequence shown here is derived from an EMBL/GenBank/DDBJ whole genome shotgun (WGS) entry which is preliminary data.</text>
</comment>